<reference evidence="1 2" key="1">
    <citation type="journal article" date="2011" name="J. Bacteriol.">
        <title>Complete genome sequence of Acidaminococcus intestini RYC-MR95, a Gram-negative bacterium from the phylum Firmicutes.</title>
        <authorList>
            <person name="D'Auria G."/>
            <person name="Galan J.C."/>
            <person name="Rodriguez-Alcayna M."/>
            <person name="Moya A."/>
            <person name="Baquero F."/>
            <person name="Latorre A."/>
        </authorList>
    </citation>
    <scope>NUCLEOTIDE SEQUENCE [LARGE SCALE GENOMIC DNA]</scope>
    <source>
        <strain evidence="1 2">RyC-MR95</strain>
    </source>
</reference>
<proteinExistence type="predicted"/>
<evidence type="ECO:0000313" key="2">
    <source>
        <dbReference type="Proteomes" id="UP000007093"/>
    </source>
</evidence>
<sequence length="40" mass="4656">MKRKYRVVIGKEIVDKNKKIDEQNCKNKGACLPCFDDEKA</sequence>
<dbReference type="STRING" id="568816.Acin_0033"/>
<evidence type="ECO:0000313" key="1">
    <source>
        <dbReference type="EMBL" id="AEQ21286.1"/>
    </source>
</evidence>
<dbReference type="KEGG" id="ain:Acin_0033"/>
<name>G4Q5Y5_ACIIR</name>
<gene>
    <name evidence="1" type="ordered locus">Acin_0033</name>
</gene>
<dbReference type="AlphaFoldDB" id="G4Q5Y5"/>
<keyword evidence="2" id="KW-1185">Reference proteome</keyword>
<dbReference type="HOGENOM" id="CLU_3283341_0_0_9"/>
<organism evidence="1 2">
    <name type="scientific">Acidaminococcus intestini (strain RyC-MR95)</name>
    <dbReference type="NCBI Taxonomy" id="568816"/>
    <lineage>
        <taxon>Bacteria</taxon>
        <taxon>Bacillati</taxon>
        <taxon>Bacillota</taxon>
        <taxon>Negativicutes</taxon>
        <taxon>Acidaminococcales</taxon>
        <taxon>Acidaminococcaceae</taxon>
        <taxon>Acidaminococcus</taxon>
    </lineage>
</organism>
<accession>G4Q5Y5</accession>
<dbReference type="InParanoid" id="G4Q5Y5"/>
<dbReference type="EMBL" id="CP003058">
    <property type="protein sequence ID" value="AEQ21286.1"/>
    <property type="molecule type" value="Genomic_DNA"/>
</dbReference>
<dbReference type="Proteomes" id="UP000007093">
    <property type="component" value="Chromosome"/>
</dbReference>
<protein>
    <submittedName>
        <fullName evidence="1">Uncharacterized protein</fullName>
    </submittedName>
</protein>